<gene>
    <name evidence="3" type="ORF">GCM10023082_06680</name>
</gene>
<dbReference type="InterPro" id="IPR050266">
    <property type="entry name" value="AB_hydrolase_sf"/>
</dbReference>
<proteinExistence type="predicted"/>
<evidence type="ECO:0000313" key="4">
    <source>
        <dbReference type="Proteomes" id="UP001499884"/>
    </source>
</evidence>
<evidence type="ECO:0000256" key="1">
    <source>
        <dbReference type="SAM" id="MobiDB-lite"/>
    </source>
</evidence>
<keyword evidence="4" id="KW-1185">Reference proteome</keyword>
<dbReference type="RefSeq" id="WP_345640827.1">
    <property type="nucleotide sequence ID" value="NZ_BAABEP010000002.1"/>
</dbReference>
<dbReference type="PRINTS" id="PR00111">
    <property type="entry name" value="ABHYDROLASE"/>
</dbReference>
<feature type="domain" description="AB hydrolase-1" evidence="2">
    <location>
        <begin position="33"/>
        <end position="265"/>
    </location>
</feature>
<accession>A0ABP7DXK1</accession>
<dbReference type="PANTHER" id="PTHR43798">
    <property type="entry name" value="MONOACYLGLYCEROL LIPASE"/>
    <property type="match status" value="1"/>
</dbReference>
<dbReference type="PANTHER" id="PTHR43798:SF33">
    <property type="entry name" value="HYDROLASE, PUTATIVE (AFU_ORTHOLOGUE AFUA_2G14860)-RELATED"/>
    <property type="match status" value="1"/>
</dbReference>
<dbReference type="Gene3D" id="3.40.50.1820">
    <property type="entry name" value="alpha/beta hydrolase"/>
    <property type="match status" value="1"/>
</dbReference>
<sequence>MAPLPTPHTELHRPDGARLALYVDGPSDPDLVLVMAHGWQAAASVWNEHVRHFPRPRTRIVRYDQRGHGNSTGGRALPSIPLLADDLKAVIAATAPGRLPVLLAGHSMGGMAVLTLAAQHPHLIGDKVTAVLLAATTGGGLDLWGPQHPPLKRLVGLTRHVMAAVCIYAPLPAHRIRELVRPRPYAQPPIDHAARWFKALMRHDVAAQLDALGRIPVHILVGENDQTIPPIHALRLAAQISTSQLHVVAGGGHRLPTQHPEEFLAVLERACADALPPAGRWHRRISRRERARPSTSVTGARTADSRAS</sequence>
<dbReference type="InterPro" id="IPR000073">
    <property type="entry name" value="AB_hydrolase_1"/>
</dbReference>
<dbReference type="Pfam" id="PF12697">
    <property type="entry name" value="Abhydrolase_6"/>
    <property type="match status" value="1"/>
</dbReference>
<dbReference type="InterPro" id="IPR029058">
    <property type="entry name" value="AB_hydrolase_fold"/>
</dbReference>
<evidence type="ECO:0000259" key="2">
    <source>
        <dbReference type="Pfam" id="PF12697"/>
    </source>
</evidence>
<feature type="region of interest" description="Disordered" evidence="1">
    <location>
        <begin position="282"/>
        <end position="308"/>
    </location>
</feature>
<name>A0ABP7DXK1_9ACTN</name>
<organism evidence="3 4">
    <name type="scientific">Streptomyces tremellae</name>
    <dbReference type="NCBI Taxonomy" id="1124239"/>
    <lineage>
        <taxon>Bacteria</taxon>
        <taxon>Bacillati</taxon>
        <taxon>Actinomycetota</taxon>
        <taxon>Actinomycetes</taxon>
        <taxon>Kitasatosporales</taxon>
        <taxon>Streptomycetaceae</taxon>
        <taxon>Streptomyces</taxon>
    </lineage>
</organism>
<evidence type="ECO:0000313" key="3">
    <source>
        <dbReference type="EMBL" id="GAA3711537.1"/>
    </source>
</evidence>
<dbReference type="Proteomes" id="UP001499884">
    <property type="component" value="Unassembled WGS sequence"/>
</dbReference>
<comment type="caution">
    <text evidence="3">The sequence shown here is derived from an EMBL/GenBank/DDBJ whole genome shotgun (WGS) entry which is preliminary data.</text>
</comment>
<keyword evidence="3" id="KW-0378">Hydrolase</keyword>
<dbReference type="GO" id="GO:0016787">
    <property type="term" value="F:hydrolase activity"/>
    <property type="evidence" value="ECO:0007669"/>
    <property type="project" value="UniProtKB-KW"/>
</dbReference>
<protein>
    <submittedName>
        <fullName evidence="3">Alpha/beta hydrolase</fullName>
    </submittedName>
</protein>
<dbReference type="EMBL" id="BAABEP010000002">
    <property type="protein sequence ID" value="GAA3711537.1"/>
    <property type="molecule type" value="Genomic_DNA"/>
</dbReference>
<reference evidence="4" key="1">
    <citation type="journal article" date="2019" name="Int. J. Syst. Evol. Microbiol.">
        <title>The Global Catalogue of Microorganisms (GCM) 10K type strain sequencing project: providing services to taxonomists for standard genome sequencing and annotation.</title>
        <authorList>
            <consortium name="The Broad Institute Genomics Platform"/>
            <consortium name="The Broad Institute Genome Sequencing Center for Infectious Disease"/>
            <person name="Wu L."/>
            <person name="Ma J."/>
        </authorList>
    </citation>
    <scope>NUCLEOTIDE SEQUENCE [LARGE SCALE GENOMIC DNA]</scope>
    <source>
        <strain evidence="4">JCM 30846</strain>
    </source>
</reference>
<dbReference type="SUPFAM" id="SSF53474">
    <property type="entry name" value="alpha/beta-Hydrolases"/>
    <property type="match status" value="1"/>
</dbReference>